<evidence type="ECO:0000313" key="5">
    <source>
        <dbReference type="EMBL" id="BCJ91041.1"/>
    </source>
</evidence>
<dbReference type="PANTHER" id="PTHR46648:SF1">
    <property type="entry name" value="ADENOSINE 5'-MONOPHOSPHORAMIDASE HNT1"/>
    <property type="match status" value="1"/>
</dbReference>
<dbReference type="SUPFAM" id="SSF54197">
    <property type="entry name" value="HIT-like"/>
    <property type="match status" value="1"/>
</dbReference>
<dbReference type="EMBL" id="AP023361">
    <property type="protein sequence ID" value="BCJ91041.1"/>
    <property type="molecule type" value="Genomic_DNA"/>
</dbReference>
<gene>
    <name evidence="5" type="ORF">IZ6_17760</name>
</gene>
<dbReference type="InterPro" id="IPR001310">
    <property type="entry name" value="Histidine_triad_HIT"/>
</dbReference>
<reference evidence="5 6" key="1">
    <citation type="submission" date="2020-08" db="EMBL/GenBank/DDBJ databases">
        <title>Genome sequence of Rhizobiales bacterium strain IZ6.</title>
        <authorList>
            <person name="Nakai R."/>
            <person name="Naganuma T."/>
        </authorList>
    </citation>
    <scope>NUCLEOTIDE SEQUENCE [LARGE SCALE GENOMIC DNA]</scope>
    <source>
        <strain evidence="5 6">IZ6</strain>
    </source>
</reference>
<dbReference type="RefSeq" id="WP_222874722.1">
    <property type="nucleotide sequence ID" value="NZ_AP023361.1"/>
</dbReference>
<organism evidence="5 6">
    <name type="scientific">Terrihabitans soli</name>
    <dbReference type="NCBI Taxonomy" id="708113"/>
    <lineage>
        <taxon>Bacteria</taxon>
        <taxon>Pseudomonadati</taxon>
        <taxon>Pseudomonadota</taxon>
        <taxon>Alphaproteobacteria</taxon>
        <taxon>Hyphomicrobiales</taxon>
        <taxon>Terrihabitans</taxon>
    </lineage>
</organism>
<feature type="short sequence motif" description="Histidine triad motif" evidence="2 3">
    <location>
        <begin position="97"/>
        <end position="101"/>
    </location>
</feature>
<name>A0A6S6QVD3_9HYPH</name>
<evidence type="ECO:0000259" key="4">
    <source>
        <dbReference type="PROSITE" id="PS51084"/>
    </source>
</evidence>
<dbReference type="KEGG" id="tso:IZ6_17760"/>
<dbReference type="Proteomes" id="UP000515317">
    <property type="component" value="Chromosome"/>
</dbReference>
<dbReference type="AlphaFoldDB" id="A0A6S6QVD3"/>
<dbReference type="GO" id="GO:0009117">
    <property type="term" value="P:nucleotide metabolic process"/>
    <property type="evidence" value="ECO:0007669"/>
    <property type="project" value="TreeGrafter"/>
</dbReference>
<evidence type="ECO:0000313" key="6">
    <source>
        <dbReference type="Proteomes" id="UP000515317"/>
    </source>
</evidence>
<proteinExistence type="predicted"/>
<accession>A0A6S6QVD3</accession>
<protein>
    <submittedName>
        <fullName evidence="5">Histidine triad protein</fullName>
    </submittedName>
</protein>
<dbReference type="GO" id="GO:0003824">
    <property type="term" value="F:catalytic activity"/>
    <property type="evidence" value="ECO:0007669"/>
    <property type="project" value="InterPro"/>
</dbReference>
<dbReference type="InterPro" id="IPR036265">
    <property type="entry name" value="HIT-like_sf"/>
</dbReference>
<dbReference type="PANTHER" id="PTHR46648">
    <property type="entry name" value="HIT FAMILY PROTEIN 1"/>
    <property type="match status" value="1"/>
</dbReference>
<sequence>MSPRHGSGCLFCRIAKGELPSHPVYEGERLYAFLDINPIRPGHVQIIPREHFAYFDDLPADLAAEILQLGQKLSKVLKAQYGVKRVAFLFTGGDVPHAHAHLVPMVEGTDITSRRYIAEEQLTFRPTPRVPDEELAKTAGTIRASLDAS</sequence>
<feature type="domain" description="HIT" evidence="4">
    <location>
        <begin position="10"/>
        <end position="113"/>
    </location>
</feature>
<feature type="active site" description="Tele-AMP-histidine intermediate" evidence="1">
    <location>
        <position position="99"/>
    </location>
</feature>
<evidence type="ECO:0000256" key="3">
    <source>
        <dbReference type="PROSITE-ProRule" id="PRU00464"/>
    </source>
</evidence>
<dbReference type="Pfam" id="PF01230">
    <property type="entry name" value="HIT"/>
    <property type="match status" value="1"/>
</dbReference>
<evidence type="ECO:0000256" key="2">
    <source>
        <dbReference type="PIRSR" id="PIRSR601310-3"/>
    </source>
</evidence>
<dbReference type="PROSITE" id="PS51084">
    <property type="entry name" value="HIT_2"/>
    <property type="match status" value="1"/>
</dbReference>
<dbReference type="PRINTS" id="PR00332">
    <property type="entry name" value="HISTRIAD"/>
</dbReference>
<evidence type="ECO:0000256" key="1">
    <source>
        <dbReference type="PIRSR" id="PIRSR601310-1"/>
    </source>
</evidence>
<keyword evidence="6" id="KW-1185">Reference proteome</keyword>
<dbReference type="Gene3D" id="3.30.428.10">
    <property type="entry name" value="HIT-like"/>
    <property type="match status" value="1"/>
</dbReference>
<dbReference type="InterPro" id="IPR011146">
    <property type="entry name" value="HIT-like"/>
</dbReference>